<keyword evidence="12" id="KW-1185">Reference proteome</keyword>
<gene>
    <name evidence="11" type="ORF">TSTA_029040</name>
</gene>
<dbReference type="FunCoup" id="B8M517">
    <property type="interactions" value="223"/>
</dbReference>
<feature type="transmembrane region" description="Helical" evidence="9">
    <location>
        <begin position="425"/>
        <end position="442"/>
    </location>
</feature>
<dbReference type="EMBL" id="EQ962654">
    <property type="protein sequence ID" value="EED19623.1"/>
    <property type="molecule type" value="Genomic_DNA"/>
</dbReference>
<dbReference type="OMA" id="RRTFTGC"/>
<feature type="transmembrane region" description="Helical" evidence="9">
    <location>
        <begin position="351"/>
        <end position="371"/>
    </location>
</feature>
<dbReference type="VEuPathDB" id="FungiDB:TSTA_029040"/>
<dbReference type="PROSITE" id="PS50850">
    <property type="entry name" value="MFS"/>
    <property type="match status" value="1"/>
</dbReference>
<dbReference type="SUPFAM" id="SSF103473">
    <property type="entry name" value="MFS general substrate transporter"/>
    <property type="match status" value="1"/>
</dbReference>
<keyword evidence="3 7" id="KW-0813">Transport</keyword>
<dbReference type="PhylomeDB" id="B8M517"/>
<keyword evidence="5 9" id="KW-1133">Transmembrane helix</keyword>
<comment type="similarity">
    <text evidence="2 7">Belongs to the major facilitator superfamily. Sugar transporter (TC 2.A.1.1) family.</text>
</comment>
<dbReference type="CDD" id="cd17356">
    <property type="entry name" value="MFS_HXT"/>
    <property type="match status" value="1"/>
</dbReference>
<dbReference type="PROSITE" id="PS00216">
    <property type="entry name" value="SUGAR_TRANSPORT_1"/>
    <property type="match status" value="2"/>
</dbReference>
<dbReference type="InterPro" id="IPR003663">
    <property type="entry name" value="Sugar/inositol_transpt"/>
</dbReference>
<feature type="transmembrane region" description="Helical" evidence="9">
    <location>
        <begin position="135"/>
        <end position="157"/>
    </location>
</feature>
<feature type="transmembrane region" description="Helical" evidence="9">
    <location>
        <begin position="169"/>
        <end position="188"/>
    </location>
</feature>
<protein>
    <submittedName>
        <fullName evidence="11">Sugar transporter, putative</fullName>
    </submittedName>
</protein>
<evidence type="ECO:0000256" key="2">
    <source>
        <dbReference type="ARBA" id="ARBA00010992"/>
    </source>
</evidence>
<organism evidence="11 12">
    <name type="scientific">Talaromyces stipitatus (strain ATCC 10500 / CBS 375.48 / QM 6759 / NRRL 1006)</name>
    <name type="common">Penicillium stipitatum</name>
    <dbReference type="NCBI Taxonomy" id="441959"/>
    <lineage>
        <taxon>Eukaryota</taxon>
        <taxon>Fungi</taxon>
        <taxon>Dikarya</taxon>
        <taxon>Ascomycota</taxon>
        <taxon>Pezizomycotina</taxon>
        <taxon>Eurotiomycetes</taxon>
        <taxon>Eurotiomycetidae</taxon>
        <taxon>Eurotiales</taxon>
        <taxon>Trichocomaceae</taxon>
        <taxon>Talaromyces</taxon>
        <taxon>Talaromyces sect. Talaromyces</taxon>
    </lineage>
</organism>
<dbReference type="InterPro" id="IPR036259">
    <property type="entry name" value="MFS_trans_sf"/>
</dbReference>
<feature type="domain" description="Major facilitator superfamily (MFS) profile" evidence="10">
    <location>
        <begin position="29"/>
        <end position="478"/>
    </location>
</feature>
<dbReference type="AlphaFoldDB" id="B8M517"/>
<dbReference type="eggNOG" id="KOG0254">
    <property type="taxonomic scope" value="Eukaryota"/>
</dbReference>
<feature type="transmembrane region" description="Helical" evidence="9">
    <location>
        <begin position="323"/>
        <end position="344"/>
    </location>
</feature>
<feature type="region of interest" description="Disordered" evidence="8">
    <location>
        <begin position="516"/>
        <end position="557"/>
    </location>
</feature>
<dbReference type="OrthoDB" id="5141738at2759"/>
<dbReference type="PANTHER" id="PTHR48022:SF40">
    <property type="entry name" value="MAJOR FACILITATOR SUPERFAMILY (MFS) PROFILE DOMAIN-CONTAINING PROTEIN"/>
    <property type="match status" value="1"/>
</dbReference>
<dbReference type="RefSeq" id="XP_002480057.1">
    <property type="nucleotide sequence ID" value="XM_002480012.1"/>
</dbReference>
<evidence type="ECO:0000256" key="7">
    <source>
        <dbReference type="RuleBase" id="RU003346"/>
    </source>
</evidence>
<dbReference type="PRINTS" id="PR00171">
    <property type="entry name" value="SUGRTRNSPORT"/>
</dbReference>
<feature type="transmembrane region" description="Helical" evidence="9">
    <location>
        <begin position="111"/>
        <end position="129"/>
    </location>
</feature>
<dbReference type="InterPro" id="IPR020846">
    <property type="entry name" value="MFS_dom"/>
</dbReference>
<feature type="transmembrane region" description="Helical" evidence="9">
    <location>
        <begin position="454"/>
        <end position="474"/>
    </location>
</feature>
<dbReference type="Gene3D" id="1.20.1250.20">
    <property type="entry name" value="MFS general substrate transporter like domains"/>
    <property type="match status" value="1"/>
</dbReference>
<proteinExistence type="inferred from homology"/>
<feature type="transmembrane region" description="Helical" evidence="9">
    <location>
        <begin position="383"/>
        <end position="405"/>
    </location>
</feature>
<dbReference type="InterPro" id="IPR050360">
    <property type="entry name" value="MFS_Sugar_Transporters"/>
</dbReference>
<evidence type="ECO:0000313" key="12">
    <source>
        <dbReference type="Proteomes" id="UP000001745"/>
    </source>
</evidence>
<evidence type="ECO:0000256" key="3">
    <source>
        <dbReference type="ARBA" id="ARBA00022448"/>
    </source>
</evidence>
<feature type="transmembrane region" description="Helical" evidence="9">
    <location>
        <begin position="83"/>
        <end position="104"/>
    </location>
</feature>
<evidence type="ECO:0000256" key="8">
    <source>
        <dbReference type="SAM" id="MobiDB-lite"/>
    </source>
</evidence>
<dbReference type="NCBIfam" id="TIGR00879">
    <property type="entry name" value="SP"/>
    <property type="match status" value="1"/>
</dbReference>
<keyword evidence="11" id="KW-0762">Sugar transport</keyword>
<dbReference type="HOGENOM" id="CLU_001265_30_1_1"/>
<dbReference type="InterPro" id="IPR005828">
    <property type="entry name" value="MFS_sugar_transport-like"/>
</dbReference>
<dbReference type="GO" id="GO:0005351">
    <property type="term" value="F:carbohydrate:proton symporter activity"/>
    <property type="evidence" value="ECO:0007669"/>
    <property type="project" value="TreeGrafter"/>
</dbReference>
<sequence length="572" mass="62537">MMKVSSILERISLPMPTGVPGSAVPAILVGLFVALGGVLFGYDTGNINGILAMEQFRNQFSTGYADEVEGQPNQPDLTARQKALIVSILSAGTFFGALLAAPVADKIGRRYGLMVSCLIFIVGASLQVASVSIPVFAAGRCVAGLGVGMLSTLIPLYQAETAPKWIRGAICSAFQFAITFGLFLAAIVDNATKDRTNAGAYRIPLMVQLIWAVILILGMTALPETPRYLIKRDRHEDAARSLARLRRLPLDSRYLAEIAEIAEHHEHELNLGGSSYLDCFKGSLGKRLLTGCLLQVSQQLTGINFIFYYGTSYFLDSGMGDPFTITMITNSVNVISTIPGLLMIERWGRRPLLLFGGVGMAVSQFLVAGLGTGLAQSDATNTASTVLICLFVFFYACSWGPVVWVVPGEIFSLKVRAKSMSISTASNWLVNFALAYSVPFLIETGTGNLHLQARLFFIWASFCVLACVIVWCLVYETKGLSLEQVDEMYAEIDRAWESHHFQAVVALRNSQRRSVNSQTQPWVRHSTKTPSYSVHVEASPPSTLEDNERHLSRSSRGTVLEHEPSIMLRQFP</sequence>
<evidence type="ECO:0000256" key="5">
    <source>
        <dbReference type="ARBA" id="ARBA00022989"/>
    </source>
</evidence>
<dbReference type="Pfam" id="PF00083">
    <property type="entry name" value="Sugar_tr"/>
    <property type="match status" value="1"/>
</dbReference>
<keyword evidence="6 9" id="KW-0472">Membrane</keyword>
<dbReference type="InParanoid" id="B8M517"/>
<feature type="transmembrane region" description="Helical" evidence="9">
    <location>
        <begin position="200"/>
        <end position="222"/>
    </location>
</feature>
<evidence type="ECO:0000259" key="10">
    <source>
        <dbReference type="PROSITE" id="PS50850"/>
    </source>
</evidence>
<accession>B8M517</accession>
<dbReference type="PANTHER" id="PTHR48022">
    <property type="entry name" value="PLASTIDIC GLUCOSE TRANSPORTER 4"/>
    <property type="match status" value="1"/>
</dbReference>
<evidence type="ECO:0000313" key="11">
    <source>
        <dbReference type="EMBL" id="EED19623.1"/>
    </source>
</evidence>
<evidence type="ECO:0000256" key="1">
    <source>
        <dbReference type="ARBA" id="ARBA00004141"/>
    </source>
</evidence>
<name>B8M517_TALSN</name>
<dbReference type="GO" id="GO:0016020">
    <property type="term" value="C:membrane"/>
    <property type="evidence" value="ECO:0007669"/>
    <property type="project" value="UniProtKB-SubCell"/>
</dbReference>
<dbReference type="InterPro" id="IPR005829">
    <property type="entry name" value="Sugar_transporter_CS"/>
</dbReference>
<dbReference type="FunFam" id="1.20.1250.20:FF:000078">
    <property type="entry name" value="MFS maltose transporter, putative"/>
    <property type="match status" value="1"/>
</dbReference>
<evidence type="ECO:0000256" key="6">
    <source>
        <dbReference type="ARBA" id="ARBA00023136"/>
    </source>
</evidence>
<reference evidence="12" key="1">
    <citation type="journal article" date="2015" name="Genome Announc.">
        <title>Genome sequence of the AIDS-associated pathogen Penicillium marneffei (ATCC18224) and its near taxonomic relative Talaromyces stipitatus (ATCC10500).</title>
        <authorList>
            <person name="Nierman W.C."/>
            <person name="Fedorova-Abrams N.D."/>
            <person name="Andrianopoulos A."/>
        </authorList>
    </citation>
    <scope>NUCLEOTIDE SEQUENCE [LARGE SCALE GENOMIC DNA]</scope>
    <source>
        <strain evidence="12">ATCC 10500 / CBS 375.48 / QM 6759 / NRRL 1006</strain>
    </source>
</reference>
<evidence type="ECO:0000256" key="4">
    <source>
        <dbReference type="ARBA" id="ARBA00022692"/>
    </source>
</evidence>
<evidence type="ECO:0000256" key="9">
    <source>
        <dbReference type="SAM" id="Phobius"/>
    </source>
</evidence>
<dbReference type="GeneID" id="8099023"/>
<comment type="subcellular location">
    <subcellularLocation>
        <location evidence="1">Membrane</location>
        <topology evidence="1">Multi-pass membrane protein</topology>
    </subcellularLocation>
</comment>
<keyword evidence="4 9" id="KW-0812">Transmembrane</keyword>
<dbReference type="PROSITE" id="PS00217">
    <property type="entry name" value="SUGAR_TRANSPORT_2"/>
    <property type="match status" value="1"/>
</dbReference>
<feature type="transmembrane region" description="Helical" evidence="9">
    <location>
        <begin position="21"/>
        <end position="42"/>
    </location>
</feature>
<dbReference type="Proteomes" id="UP000001745">
    <property type="component" value="Unassembled WGS sequence"/>
</dbReference>